<dbReference type="Pfam" id="PF04145">
    <property type="entry name" value="Ctr"/>
    <property type="match status" value="1"/>
</dbReference>
<keyword evidence="1 4" id="KW-0812">Transmembrane</keyword>
<gene>
    <name evidence="5" type="ORF">BO71DRAFT_400992</name>
</gene>
<organism evidence="5 6">
    <name type="scientific">Aspergillus ellipticus CBS 707.79</name>
    <dbReference type="NCBI Taxonomy" id="1448320"/>
    <lineage>
        <taxon>Eukaryota</taxon>
        <taxon>Fungi</taxon>
        <taxon>Dikarya</taxon>
        <taxon>Ascomycota</taxon>
        <taxon>Pezizomycotina</taxon>
        <taxon>Eurotiomycetes</taxon>
        <taxon>Eurotiomycetidae</taxon>
        <taxon>Eurotiales</taxon>
        <taxon>Aspergillaceae</taxon>
        <taxon>Aspergillus</taxon>
        <taxon>Aspergillus subgen. Circumdati</taxon>
    </lineage>
</organism>
<dbReference type="PANTHER" id="PTHR12483">
    <property type="entry name" value="SOLUTE CARRIER FAMILY 31 COPPER TRANSPORTERS"/>
    <property type="match status" value="1"/>
</dbReference>
<reference evidence="5 6" key="1">
    <citation type="submission" date="2018-02" db="EMBL/GenBank/DDBJ databases">
        <title>The genomes of Aspergillus section Nigri reveals drivers in fungal speciation.</title>
        <authorList>
            <consortium name="DOE Joint Genome Institute"/>
            <person name="Vesth T.C."/>
            <person name="Nybo J."/>
            <person name="Theobald S."/>
            <person name="Brandl J."/>
            <person name="Frisvad J.C."/>
            <person name="Nielsen K.F."/>
            <person name="Lyhne E.K."/>
            <person name="Kogle M.E."/>
            <person name="Kuo A."/>
            <person name="Riley R."/>
            <person name="Clum A."/>
            <person name="Nolan M."/>
            <person name="Lipzen A."/>
            <person name="Salamov A."/>
            <person name="Henrissat B."/>
            <person name="Wiebenga A."/>
            <person name="De vries R.P."/>
            <person name="Grigoriev I.V."/>
            <person name="Mortensen U.H."/>
            <person name="Andersen M.R."/>
            <person name="Baker S.E."/>
        </authorList>
    </citation>
    <scope>NUCLEOTIDE SEQUENCE [LARGE SCALE GENOMIC DNA]</scope>
    <source>
        <strain evidence="5 6">CBS 707.79</strain>
    </source>
</reference>
<feature type="transmembrane region" description="Helical" evidence="4">
    <location>
        <begin position="158"/>
        <end position="174"/>
    </location>
</feature>
<sequence length="208" mass="22336">MDGMSGMSSMSSMSTTTTITSGMSMATSTASSSSMSSMSMTMVFTNAHDTPLFSSQWTPASSGSYAGTCIFLIILAILGRCLVAFKALMERRWLDAHLNRRYVAVAGKSPEAGRIDTDPDAKVASLVSAQGVEEKVKVVRSVTHAPLPWRFSADLPRALIFLVITGVSYLLMLAVMTMNVGYFCSVLAGAFLGELAVGRFIQWNEHGH</sequence>
<proteinExistence type="inferred from homology"/>
<dbReference type="InterPro" id="IPR007274">
    <property type="entry name" value="Cop_transporter"/>
</dbReference>
<dbReference type="PANTHER" id="PTHR12483:SF120">
    <property type="entry name" value="HIGH-AFFINITY COPPER TRANSPORTER CTRA2"/>
    <property type="match status" value="1"/>
</dbReference>
<feature type="transmembrane region" description="Helical" evidence="4">
    <location>
        <begin position="63"/>
        <end position="83"/>
    </location>
</feature>
<evidence type="ECO:0000256" key="2">
    <source>
        <dbReference type="ARBA" id="ARBA00022989"/>
    </source>
</evidence>
<keyword evidence="2 4" id="KW-1133">Transmembrane helix</keyword>
<evidence type="ECO:0000256" key="3">
    <source>
        <dbReference type="ARBA" id="ARBA00023136"/>
    </source>
</evidence>
<keyword evidence="4" id="KW-0813">Transport</keyword>
<keyword evidence="6" id="KW-1185">Reference proteome</keyword>
<evidence type="ECO:0000313" key="6">
    <source>
        <dbReference type="Proteomes" id="UP000247810"/>
    </source>
</evidence>
<dbReference type="AlphaFoldDB" id="A0A319D424"/>
<dbReference type="STRING" id="1448320.A0A319D424"/>
<dbReference type="GO" id="GO:0005886">
    <property type="term" value="C:plasma membrane"/>
    <property type="evidence" value="ECO:0007669"/>
    <property type="project" value="TreeGrafter"/>
</dbReference>
<accession>A0A319D424</accession>
<keyword evidence="4" id="KW-0187">Copper transport</keyword>
<name>A0A319D424_9EURO</name>
<dbReference type="GO" id="GO:0005375">
    <property type="term" value="F:copper ion transmembrane transporter activity"/>
    <property type="evidence" value="ECO:0007669"/>
    <property type="project" value="UniProtKB-UniRule"/>
</dbReference>
<protein>
    <recommendedName>
        <fullName evidence="4">Copper transport protein</fullName>
    </recommendedName>
</protein>
<evidence type="ECO:0000256" key="4">
    <source>
        <dbReference type="RuleBase" id="RU367022"/>
    </source>
</evidence>
<dbReference type="OrthoDB" id="73901at2759"/>
<keyword evidence="4" id="KW-0406">Ion transport</keyword>
<comment type="similarity">
    <text evidence="4">Belongs to the copper transporter (Ctr) (TC 1.A.56) family. SLC31A subfamily.</text>
</comment>
<evidence type="ECO:0000256" key="1">
    <source>
        <dbReference type="ARBA" id="ARBA00022692"/>
    </source>
</evidence>
<comment type="subcellular location">
    <subcellularLocation>
        <location evidence="4">Membrane</location>
        <topology evidence="4">Multi-pass membrane protein</topology>
    </subcellularLocation>
</comment>
<dbReference type="VEuPathDB" id="FungiDB:BO71DRAFT_400992"/>
<dbReference type="Proteomes" id="UP000247810">
    <property type="component" value="Unassembled WGS sequence"/>
</dbReference>
<dbReference type="EMBL" id="KZ825931">
    <property type="protein sequence ID" value="PYH91919.1"/>
    <property type="molecule type" value="Genomic_DNA"/>
</dbReference>
<evidence type="ECO:0000313" key="5">
    <source>
        <dbReference type="EMBL" id="PYH91919.1"/>
    </source>
</evidence>
<keyword evidence="3 4" id="KW-0472">Membrane</keyword>
<keyword evidence="4" id="KW-0186">Copper</keyword>